<proteinExistence type="predicted"/>
<evidence type="ECO:0000259" key="1">
    <source>
        <dbReference type="PROSITE" id="PS50943"/>
    </source>
</evidence>
<gene>
    <name evidence="2" type="ORF">EEJ42_12845</name>
</gene>
<dbReference type="SUPFAM" id="SSF47413">
    <property type="entry name" value="lambda repressor-like DNA-binding domains"/>
    <property type="match status" value="1"/>
</dbReference>
<protein>
    <submittedName>
        <fullName evidence="2">XRE family transcriptional regulator</fullName>
    </submittedName>
</protein>
<dbReference type="SMART" id="SM00530">
    <property type="entry name" value="HTH_XRE"/>
    <property type="match status" value="1"/>
</dbReference>
<comment type="caution">
    <text evidence="2">The sequence shown here is derived from an EMBL/GenBank/DDBJ whole genome shotgun (WGS) entry which is preliminary data.</text>
</comment>
<name>A0A3M8WCI8_9ACTN</name>
<feature type="domain" description="HTH cro/C1-type" evidence="1">
    <location>
        <begin position="63"/>
        <end position="117"/>
    </location>
</feature>
<dbReference type="Proteomes" id="UP000275401">
    <property type="component" value="Unassembled WGS sequence"/>
</dbReference>
<dbReference type="Gene3D" id="1.10.260.40">
    <property type="entry name" value="lambda repressor-like DNA-binding domains"/>
    <property type="match status" value="1"/>
</dbReference>
<dbReference type="Pfam" id="PF13560">
    <property type="entry name" value="HTH_31"/>
    <property type="match status" value="1"/>
</dbReference>
<dbReference type="CDD" id="cd00093">
    <property type="entry name" value="HTH_XRE"/>
    <property type="match status" value="1"/>
</dbReference>
<organism evidence="2 3">
    <name type="scientific">Streptomyces botrytidirepellens</name>
    <dbReference type="NCBI Taxonomy" id="2486417"/>
    <lineage>
        <taxon>Bacteria</taxon>
        <taxon>Bacillati</taxon>
        <taxon>Actinomycetota</taxon>
        <taxon>Actinomycetes</taxon>
        <taxon>Kitasatosporales</taxon>
        <taxon>Streptomycetaceae</taxon>
        <taxon>Streptomyces</taxon>
    </lineage>
</organism>
<dbReference type="Gene3D" id="1.25.40.10">
    <property type="entry name" value="Tetratricopeptide repeat domain"/>
    <property type="match status" value="1"/>
</dbReference>
<dbReference type="EMBL" id="RIBZ01000169">
    <property type="protein sequence ID" value="RNG27792.1"/>
    <property type="molecule type" value="Genomic_DNA"/>
</dbReference>
<evidence type="ECO:0000313" key="2">
    <source>
        <dbReference type="EMBL" id="RNG27792.1"/>
    </source>
</evidence>
<dbReference type="GO" id="GO:0003677">
    <property type="term" value="F:DNA binding"/>
    <property type="evidence" value="ECO:0007669"/>
    <property type="project" value="InterPro"/>
</dbReference>
<dbReference type="PROSITE" id="PS50943">
    <property type="entry name" value="HTH_CROC1"/>
    <property type="match status" value="1"/>
</dbReference>
<accession>A0A3M8WCI8</accession>
<reference evidence="2 3" key="1">
    <citation type="submission" date="2018-11" db="EMBL/GenBank/DDBJ databases">
        <title>The Potential of Streptomyces as Biocontrol Agents against the Tomato grey mould, Botrytis cinerea (Gray mold) Frontiers in Microbiology.</title>
        <authorList>
            <person name="Li D."/>
        </authorList>
    </citation>
    <scope>NUCLEOTIDE SEQUENCE [LARGE SCALE GENOMIC DNA]</scope>
    <source>
        <strain evidence="2 3">NEAU-LD23</strain>
    </source>
</reference>
<dbReference type="InterPro" id="IPR010982">
    <property type="entry name" value="Lambda_DNA-bd_dom_sf"/>
</dbReference>
<dbReference type="SUPFAM" id="SSF48452">
    <property type="entry name" value="TPR-like"/>
    <property type="match status" value="1"/>
</dbReference>
<evidence type="ECO:0000313" key="3">
    <source>
        <dbReference type="Proteomes" id="UP000275401"/>
    </source>
</evidence>
<dbReference type="InterPro" id="IPR001387">
    <property type="entry name" value="Cro/C1-type_HTH"/>
</dbReference>
<sequence>MPSGVVQGSRRRPVITFFLSPGLVRPPSLGPGPYLRELTGVDYAVESTVHAGSSAMGDFGSRVRALLTERGISMRATARALNYDPAYLSRVINGRQQPSKALAAALDGLLEADGALVALAAPEVRPPEPCAEHATGVEGDIAHMRASVAHLLAHDNRYGSTAVAPAAVQVWRAEQRKLDRGGVPDRARAGYLSAVAELAEIAGWLLFDSRQWDASRTAFLESHLLARQAGDRTMEWFALDMLAMHDVQTGRAGEALRIADELLTGVRVPPRIALLARVRQGRALAQVGDHRRALTALEGARAGLEDSISPRDPAWAWWVNDSEITGHEGEALLAAGEARAAIPKLQRALELASEHFPAGRGTLYYSVAMLSAYVTARAWRECEAILISINTLLETVTSERSRDRLRATLRVMARQPDAPPGLLDLAQHTARAS</sequence>
<keyword evidence="3" id="KW-1185">Reference proteome</keyword>
<dbReference type="AlphaFoldDB" id="A0A3M8WCI8"/>
<dbReference type="InterPro" id="IPR011990">
    <property type="entry name" value="TPR-like_helical_dom_sf"/>
</dbReference>